<evidence type="ECO:0000256" key="7">
    <source>
        <dbReference type="ARBA" id="ARBA00022927"/>
    </source>
</evidence>
<feature type="compositionally biased region" description="Basic and acidic residues" evidence="11">
    <location>
        <begin position="118"/>
        <end position="129"/>
    </location>
</feature>
<organism evidence="13">
    <name type="scientific">Sipha flava</name>
    <name type="common">yellow sugarcane aphid</name>
    <dbReference type="NCBI Taxonomy" id="143950"/>
    <lineage>
        <taxon>Eukaryota</taxon>
        <taxon>Metazoa</taxon>
        <taxon>Ecdysozoa</taxon>
        <taxon>Arthropoda</taxon>
        <taxon>Hexapoda</taxon>
        <taxon>Insecta</taxon>
        <taxon>Pterygota</taxon>
        <taxon>Neoptera</taxon>
        <taxon>Paraneoptera</taxon>
        <taxon>Hemiptera</taxon>
        <taxon>Sternorrhyncha</taxon>
        <taxon>Aphidomorpha</taxon>
        <taxon>Aphidoidea</taxon>
        <taxon>Aphididae</taxon>
        <taxon>Sipha</taxon>
    </lineage>
</organism>
<feature type="transmembrane region" description="Helical" evidence="12">
    <location>
        <begin position="196"/>
        <end position="218"/>
    </location>
</feature>
<evidence type="ECO:0000256" key="3">
    <source>
        <dbReference type="ARBA" id="ARBA00021257"/>
    </source>
</evidence>
<protein>
    <recommendedName>
        <fullName evidence="3">Translocation protein SEC62</fullName>
    </recommendedName>
</protein>
<keyword evidence="10 12" id="KW-0472">Membrane</keyword>
<dbReference type="PANTHER" id="PTHR12443">
    <property type="entry name" value="TRANSLOCATION PROTEIN SEC62"/>
    <property type="match status" value="1"/>
</dbReference>
<reference evidence="13" key="1">
    <citation type="submission" date="2018-04" db="EMBL/GenBank/DDBJ databases">
        <title>Transcriptome assembly of Sipha flava.</title>
        <authorList>
            <person name="Scully E.D."/>
            <person name="Geib S.M."/>
            <person name="Palmer N.A."/>
            <person name="Koch K."/>
            <person name="Bradshaw J."/>
            <person name="Heng-Moss T."/>
            <person name="Sarath G."/>
        </authorList>
    </citation>
    <scope>NUCLEOTIDE SEQUENCE</scope>
</reference>
<evidence type="ECO:0000256" key="8">
    <source>
        <dbReference type="ARBA" id="ARBA00022989"/>
    </source>
</evidence>
<gene>
    <name evidence="13" type="primary">Sec62</name>
    <name evidence="13" type="ORF">g.83245</name>
</gene>
<dbReference type="InterPro" id="IPR004728">
    <property type="entry name" value="Sec62"/>
</dbReference>
<evidence type="ECO:0000256" key="1">
    <source>
        <dbReference type="ARBA" id="ARBA00004477"/>
    </source>
</evidence>
<comment type="subcellular location">
    <subcellularLocation>
        <location evidence="1">Endoplasmic reticulum membrane</location>
        <topology evidence="1">Multi-pass membrane protein</topology>
    </subcellularLocation>
</comment>
<evidence type="ECO:0000256" key="12">
    <source>
        <dbReference type="SAM" id="Phobius"/>
    </source>
</evidence>
<evidence type="ECO:0000256" key="5">
    <source>
        <dbReference type="ARBA" id="ARBA00022692"/>
    </source>
</evidence>
<sequence length="247" mass="29208">MAEKRKGKRRRDEEYSLDPETAEKPSKTEYSVAAWLRKNVPQKKTKFAGHNVEYFTGSKAVDSLLGSKWATSEKLFTTRQEIELFLDLMLKHQFFHRAKKVPISDQELKAIKNKKSKKTNDTDKDEKKKVDKKKKDKKDDESEETSKDDKIDDDKNKCTEIERKKKSRKIRLEMHMEQSFVDNLDAYVWIYDPIPFYYLVIGTFIVFGGIGICLFPLWPPQVRYVYCNLFYFKLPISFQLPNCLSKY</sequence>
<evidence type="ECO:0000256" key="4">
    <source>
        <dbReference type="ARBA" id="ARBA00022448"/>
    </source>
</evidence>
<evidence type="ECO:0000256" key="9">
    <source>
        <dbReference type="ARBA" id="ARBA00023010"/>
    </source>
</evidence>
<evidence type="ECO:0000256" key="11">
    <source>
        <dbReference type="SAM" id="MobiDB-lite"/>
    </source>
</evidence>
<dbReference type="AlphaFoldDB" id="A0A2S2R6Z9"/>
<keyword evidence="7" id="KW-0653">Protein transport</keyword>
<name>A0A2S2R6Z9_9HEMI</name>
<accession>A0A2S2R6Z9</accession>
<keyword evidence="9" id="KW-0811">Translocation</keyword>
<feature type="region of interest" description="Disordered" evidence="11">
    <location>
        <begin position="109"/>
        <end position="153"/>
    </location>
</feature>
<evidence type="ECO:0000256" key="10">
    <source>
        <dbReference type="ARBA" id="ARBA00023136"/>
    </source>
</evidence>
<proteinExistence type="inferred from homology"/>
<feature type="compositionally biased region" description="Basic and acidic residues" evidence="11">
    <location>
        <begin position="1"/>
        <end position="14"/>
    </location>
</feature>
<dbReference type="GO" id="GO:0005789">
    <property type="term" value="C:endoplasmic reticulum membrane"/>
    <property type="evidence" value="ECO:0007669"/>
    <property type="project" value="UniProtKB-SubCell"/>
</dbReference>
<dbReference type="OrthoDB" id="200187at2759"/>
<dbReference type="EMBL" id="GGMS01016624">
    <property type="protein sequence ID" value="MBY85827.1"/>
    <property type="molecule type" value="Transcribed_RNA"/>
</dbReference>
<dbReference type="PANTHER" id="PTHR12443:SF9">
    <property type="entry name" value="TRANSLOCATION PROTEIN SEC62"/>
    <property type="match status" value="1"/>
</dbReference>
<dbReference type="GO" id="GO:0031204">
    <property type="term" value="P:post-translational protein targeting to membrane, translocation"/>
    <property type="evidence" value="ECO:0007669"/>
    <property type="project" value="TreeGrafter"/>
</dbReference>
<evidence type="ECO:0000256" key="6">
    <source>
        <dbReference type="ARBA" id="ARBA00022824"/>
    </source>
</evidence>
<feature type="compositionally biased region" description="Basic and acidic residues" evidence="11">
    <location>
        <begin position="137"/>
        <end position="153"/>
    </location>
</feature>
<keyword evidence="6" id="KW-0256">Endoplasmic reticulum</keyword>
<keyword evidence="4" id="KW-0813">Transport</keyword>
<feature type="region of interest" description="Disordered" evidence="11">
    <location>
        <begin position="1"/>
        <end position="28"/>
    </location>
</feature>
<comment type="similarity">
    <text evidence="2">Belongs to the SEC62 family.</text>
</comment>
<dbReference type="Pfam" id="PF03839">
    <property type="entry name" value="Sec62"/>
    <property type="match status" value="1"/>
</dbReference>
<evidence type="ECO:0000256" key="2">
    <source>
        <dbReference type="ARBA" id="ARBA00010604"/>
    </source>
</evidence>
<evidence type="ECO:0000313" key="13">
    <source>
        <dbReference type="EMBL" id="MBY85827.1"/>
    </source>
</evidence>
<keyword evidence="5 12" id="KW-0812">Transmembrane</keyword>
<keyword evidence="8 12" id="KW-1133">Transmembrane helix</keyword>